<dbReference type="EMBL" id="BAABDD010000029">
    <property type="protein sequence ID" value="GAA3759519.1"/>
    <property type="molecule type" value="Genomic_DNA"/>
</dbReference>
<protein>
    <submittedName>
        <fullName evidence="1">Uncharacterized protein</fullName>
    </submittedName>
</protein>
<proteinExistence type="predicted"/>
<name>A0ABP7GBE5_9ACTN</name>
<sequence length="224" mass="24943">MTEFLLGIVSSLAATAATLAGGWLLSGSLPQWILVAFSRLTGLGLQRIHKFQKAANSEVEKEVGCASWLKVMAGRGNELTRDAFIPIWSGENASLDFVQILLPDPDSAEYSWLTRREEELRDLDPGLGRGVLTQQVRANTSYLRQATKENEKVALRFYNLPNLWRVIATDRLAYITLYRSGEHGRNSPCLVARRPGYLYDFALSLFTAAWRHSRPACGEAAEPS</sequence>
<dbReference type="RefSeq" id="WP_344975214.1">
    <property type="nucleotide sequence ID" value="NZ_BAABDD010000029.1"/>
</dbReference>
<keyword evidence="2" id="KW-1185">Reference proteome</keyword>
<comment type="caution">
    <text evidence="1">The sequence shown here is derived from an EMBL/GenBank/DDBJ whole genome shotgun (WGS) entry which is preliminary data.</text>
</comment>
<accession>A0ABP7GBE5</accession>
<evidence type="ECO:0000313" key="1">
    <source>
        <dbReference type="EMBL" id="GAA3759519.1"/>
    </source>
</evidence>
<gene>
    <name evidence="1" type="ORF">GCM10022402_41830</name>
</gene>
<evidence type="ECO:0000313" key="2">
    <source>
        <dbReference type="Proteomes" id="UP001500908"/>
    </source>
</evidence>
<dbReference type="Proteomes" id="UP001500908">
    <property type="component" value="Unassembled WGS sequence"/>
</dbReference>
<reference evidence="2" key="1">
    <citation type="journal article" date="2019" name="Int. J. Syst. Evol. Microbiol.">
        <title>The Global Catalogue of Microorganisms (GCM) 10K type strain sequencing project: providing services to taxonomists for standard genome sequencing and annotation.</title>
        <authorList>
            <consortium name="The Broad Institute Genomics Platform"/>
            <consortium name="The Broad Institute Genome Sequencing Center for Infectious Disease"/>
            <person name="Wu L."/>
            <person name="Ma J."/>
        </authorList>
    </citation>
    <scope>NUCLEOTIDE SEQUENCE [LARGE SCALE GENOMIC DNA]</scope>
    <source>
        <strain evidence="2">JCM 17137</strain>
    </source>
</reference>
<organism evidence="1 2">
    <name type="scientific">Salinactinospora qingdaonensis</name>
    <dbReference type="NCBI Taxonomy" id="702744"/>
    <lineage>
        <taxon>Bacteria</taxon>
        <taxon>Bacillati</taxon>
        <taxon>Actinomycetota</taxon>
        <taxon>Actinomycetes</taxon>
        <taxon>Streptosporangiales</taxon>
        <taxon>Nocardiopsidaceae</taxon>
        <taxon>Salinactinospora</taxon>
    </lineage>
</organism>